<evidence type="ECO:0000256" key="1">
    <source>
        <dbReference type="ARBA" id="ARBA00022723"/>
    </source>
</evidence>
<comment type="caution">
    <text evidence="5">The sequence shown here is derived from an EMBL/GenBank/DDBJ whole genome shotgun (WGS) entry which is preliminary data.</text>
</comment>
<gene>
    <name evidence="5" type="ORF">PF008_g14688</name>
</gene>
<dbReference type="InterPro" id="IPR011011">
    <property type="entry name" value="Znf_FYVE_PHD"/>
</dbReference>
<reference evidence="5 6" key="1">
    <citation type="submission" date="2018-09" db="EMBL/GenBank/DDBJ databases">
        <title>Genomic investigation of the strawberry pathogen Phytophthora fragariae indicates pathogenicity is determined by transcriptional variation in three key races.</title>
        <authorList>
            <person name="Adams T.M."/>
            <person name="Armitage A.D."/>
            <person name="Sobczyk M.K."/>
            <person name="Bates H.J."/>
            <person name="Dunwell J.M."/>
            <person name="Nellist C.F."/>
            <person name="Harrison R.J."/>
        </authorList>
    </citation>
    <scope>NUCLEOTIDE SEQUENCE [LARGE SCALE GENOMIC DNA]</scope>
    <source>
        <strain evidence="5 6">NOV-77</strain>
    </source>
</reference>
<evidence type="ECO:0000313" key="5">
    <source>
        <dbReference type="EMBL" id="KAE9332943.1"/>
    </source>
</evidence>
<organism evidence="5 6">
    <name type="scientific">Phytophthora fragariae</name>
    <dbReference type="NCBI Taxonomy" id="53985"/>
    <lineage>
        <taxon>Eukaryota</taxon>
        <taxon>Sar</taxon>
        <taxon>Stramenopiles</taxon>
        <taxon>Oomycota</taxon>
        <taxon>Peronosporomycetes</taxon>
        <taxon>Peronosporales</taxon>
        <taxon>Peronosporaceae</taxon>
        <taxon>Phytophthora</taxon>
    </lineage>
</organism>
<proteinExistence type="predicted"/>
<dbReference type="GO" id="GO:0008270">
    <property type="term" value="F:zinc ion binding"/>
    <property type="evidence" value="ECO:0007669"/>
    <property type="project" value="UniProtKB-KW"/>
</dbReference>
<accession>A0A6G0RH54</accession>
<evidence type="ECO:0000259" key="4">
    <source>
        <dbReference type="Pfam" id="PF01363"/>
    </source>
</evidence>
<evidence type="ECO:0000256" key="3">
    <source>
        <dbReference type="ARBA" id="ARBA00022833"/>
    </source>
</evidence>
<dbReference type="Pfam" id="PF01363">
    <property type="entry name" value="FYVE"/>
    <property type="match status" value="1"/>
</dbReference>
<keyword evidence="2" id="KW-0863">Zinc-finger</keyword>
<dbReference type="SUPFAM" id="SSF57903">
    <property type="entry name" value="FYVE/PHD zinc finger"/>
    <property type="match status" value="1"/>
</dbReference>
<dbReference type="Proteomes" id="UP000486351">
    <property type="component" value="Unassembled WGS sequence"/>
</dbReference>
<feature type="domain" description="FYVE zinc finger" evidence="4">
    <location>
        <begin position="4"/>
        <end position="38"/>
    </location>
</feature>
<protein>
    <recommendedName>
        <fullName evidence="4">FYVE zinc finger domain-containing protein</fullName>
    </recommendedName>
</protein>
<dbReference type="AlphaFoldDB" id="A0A6G0RH54"/>
<dbReference type="InterPro" id="IPR013083">
    <property type="entry name" value="Znf_RING/FYVE/PHD"/>
</dbReference>
<keyword evidence="3" id="KW-0862">Zinc</keyword>
<keyword evidence="1" id="KW-0479">Metal-binding</keyword>
<name>A0A6G0RH54_9STRA</name>
<evidence type="ECO:0000256" key="2">
    <source>
        <dbReference type="ARBA" id="ARBA00022771"/>
    </source>
</evidence>
<dbReference type="InterPro" id="IPR000306">
    <property type="entry name" value="Znf_FYVE"/>
</dbReference>
<dbReference type="EMBL" id="QXFY01000922">
    <property type="protein sequence ID" value="KAE9332943.1"/>
    <property type="molecule type" value="Genomic_DNA"/>
</dbReference>
<sequence length="93" mass="10266">MKTQWALKVSAKSCKDCDKPFQVHSSRVNCHACGHVLNGAELRANQALDKLHAATKLDADVQGVAQELDASLDDQEQRADQKVNALYVGELYR</sequence>
<evidence type="ECO:0000313" key="6">
    <source>
        <dbReference type="Proteomes" id="UP000486351"/>
    </source>
</evidence>
<dbReference type="Gene3D" id="3.30.40.10">
    <property type="entry name" value="Zinc/RING finger domain, C3HC4 (zinc finger)"/>
    <property type="match status" value="1"/>
</dbReference>